<dbReference type="Gene3D" id="3.40.50.1390">
    <property type="entry name" value="Resolvase, N-terminal catalytic domain"/>
    <property type="match status" value="1"/>
</dbReference>
<evidence type="ECO:0000259" key="2">
    <source>
        <dbReference type="Pfam" id="PF00239"/>
    </source>
</evidence>
<evidence type="ECO:0000256" key="1">
    <source>
        <dbReference type="SAM" id="MobiDB-lite"/>
    </source>
</evidence>
<dbReference type="EMBL" id="CP163432">
    <property type="protein sequence ID" value="XDQ16405.1"/>
    <property type="molecule type" value="Genomic_DNA"/>
</dbReference>
<feature type="compositionally biased region" description="Low complexity" evidence="1">
    <location>
        <begin position="173"/>
        <end position="185"/>
    </location>
</feature>
<dbReference type="GO" id="GO:0003677">
    <property type="term" value="F:DNA binding"/>
    <property type="evidence" value="ECO:0007669"/>
    <property type="project" value="InterPro"/>
</dbReference>
<dbReference type="RefSeq" id="WP_369276312.1">
    <property type="nucleotide sequence ID" value="NZ_CP163432.1"/>
</dbReference>
<feature type="domain" description="Resolvase/invertase-type recombinase catalytic" evidence="2">
    <location>
        <begin position="2"/>
        <end position="70"/>
    </location>
</feature>
<dbReference type="InterPro" id="IPR036162">
    <property type="entry name" value="Resolvase-like_N_sf"/>
</dbReference>
<accession>A0AB39NDA2</accession>
<dbReference type="GO" id="GO:0000150">
    <property type="term" value="F:DNA strand exchange activity"/>
    <property type="evidence" value="ECO:0007669"/>
    <property type="project" value="InterPro"/>
</dbReference>
<organism evidence="3">
    <name type="scientific">Streptomyces sp. R11</name>
    <dbReference type="NCBI Taxonomy" id="3238625"/>
    <lineage>
        <taxon>Bacteria</taxon>
        <taxon>Bacillati</taxon>
        <taxon>Actinomycetota</taxon>
        <taxon>Actinomycetes</taxon>
        <taxon>Kitasatosporales</taxon>
        <taxon>Streptomycetaceae</taxon>
        <taxon>Streptomyces</taxon>
    </lineage>
</organism>
<sequence length="185" mass="20113">MSYARTSQDVRERDGHGVRNQLRINERTAREHGCILVATYSDNGRSASKERVVRPGFDRLVADLARGHIDSGQQVEGGRLRRGRPAVSPRGGSFVVCTICRGALALGKGGARRARTSTPAEAVVDAASAGRWRTRRWNGWSSPMIEERRSRRGFCGTTGGPGRWGSRRRGRSSRPSSRAASSAPG</sequence>
<proteinExistence type="predicted"/>
<feature type="region of interest" description="Disordered" evidence="1">
    <location>
        <begin position="148"/>
        <end position="185"/>
    </location>
</feature>
<gene>
    <name evidence="3" type="ORF">AB5J55_26930</name>
</gene>
<dbReference type="AlphaFoldDB" id="A0AB39NDA2"/>
<dbReference type="Pfam" id="PF00239">
    <property type="entry name" value="Resolvase"/>
    <property type="match status" value="1"/>
</dbReference>
<protein>
    <submittedName>
        <fullName evidence="3">Recombinase family protein</fullName>
    </submittedName>
</protein>
<dbReference type="InterPro" id="IPR006119">
    <property type="entry name" value="Resolv_N"/>
</dbReference>
<reference evidence="3" key="1">
    <citation type="submission" date="2024-07" db="EMBL/GenBank/DDBJ databases">
        <authorList>
            <person name="Yu S.T."/>
        </authorList>
    </citation>
    <scope>NUCLEOTIDE SEQUENCE</scope>
    <source>
        <strain evidence="3">R11</strain>
    </source>
</reference>
<name>A0AB39NDA2_9ACTN</name>
<evidence type="ECO:0000313" key="3">
    <source>
        <dbReference type="EMBL" id="XDQ16405.1"/>
    </source>
</evidence>